<organism evidence="1 2">
    <name type="scientific">Penicillium vulpinum</name>
    <dbReference type="NCBI Taxonomy" id="29845"/>
    <lineage>
        <taxon>Eukaryota</taxon>
        <taxon>Fungi</taxon>
        <taxon>Dikarya</taxon>
        <taxon>Ascomycota</taxon>
        <taxon>Pezizomycotina</taxon>
        <taxon>Eurotiomycetes</taxon>
        <taxon>Eurotiomycetidae</taxon>
        <taxon>Eurotiales</taxon>
        <taxon>Aspergillaceae</taxon>
        <taxon>Penicillium</taxon>
    </lineage>
</organism>
<comment type="caution">
    <text evidence="1">The sequence shown here is derived from an EMBL/GenBank/DDBJ whole genome shotgun (WGS) entry which is preliminary data.</text>
</comment>
<keyword evidence="2" id="KW-1185">Reference proteome</keyword>
<protein>
    <submittedName>
        <fullName evidence="1">Uncharacterized protein</fullName>
    </submittedName>
</protein>
<accession>A0A1V6RZY6</accession>
<gene>
    <name evidence="1" type="ORF">PENVUL_c014G09448</name>
</gene>
<sequence length="233" mass="25942">MAKTLGIITKYIQGLRLSANKDSLLHLPIPEADTFVHSFAQLTWPSLTVLQGALSTEGYQKSAGSHVFAIPLKVYVTEKLNPAIEVEIQSHDSIRVMVGLSPLSPSSFLQKWSEHAAFCRSICDRYQRHQTIPLDAPKIEQIFGHTQFTPSTVVTSGGYEDFVFSTRAEAQAFFDQYGSAIRASYDCFVDPKTSCCYAFDNVVQYSPSDRGLIEIVVGFFIGIALRFKVLFIL</sequence>
<dbReference type="Proteomes" id="UP000191518">
    <property type="component" value="Unassembled WGS sequence"/>
</dbReference>
<dbReference type="EMBL" id="MDYP01000014">
    <property type="protein sequence ID" value="OQE07176.1"/>
    <property type="molecule type" value="Genomic_DNA"/>
</dbReference>
<evidence type="ECO:0000313" key="2">
    <source>
        <dbReference type="Proteomes" id="UP000191518"/>
    </source>
</evidence>
<evidence type="ECO:0000313" key="1">
    <source>
        <dbReference type="EMBL" id="OQE07176.1"/>
    </source>
</evidence>
<name>A0A1V6RZY6_9EURO</name>
<proteinExistence type="predicted"/>
<reference evidence="2" key="1">
    <citation type="journal article" date="2017" name="Nat. Microbiol.">
        <title>Global analysis of biosynthetic gene clusters reveals vast potential of secondary metabolite production in Penicillium species.</title>
        <authorList>
            <person name="Nielsen J.C."/>
            <person name="Grijseels S."/>
            <person name="Prigent S."/>
            <person name="Ji B."/>
            <person name="Dainat J."/>
            <person name="Nielsen K.F."/>
            <person name="Frisvad J.C."/>
            <person name="Workman M."/>
            <person name="Nielsen J."/>
        </authorList>
    </citation>
    <scope>NUCLEOTIDE SEQUENCE [LARGE SCALE GENOMIC DNA]</scope>
    <source>
        <strain evidence="2">IBT 29486</strain>
    </source>
</reference>
<dbReference type="AlphaFoldDB" id="A0A1V6RZY6"/>